<dbReference type="InterPro" id="IPR051048">
    <property type="entry name" value="Peptidase_S8/S53_subtilisin"/>
</dbReference>
<evidence type="ECO:0000256" key="5">
    <source>
        <dbReference type="PROSITE-ProRule" id="PRU01240"/>
    </source>
</evidence>
<feature type="active site" description="Charge relay system" evidence="5">
    <location>
        <position position="252"/>
    </location>
</feature>
<feature type="domain" description="Peptidase S8/S53" evidence="7">
    <location>
        <begin position="243"/>
        <end position="513"/>
    </location>
</feature>
<feature type="signal peptide" evidence="6">
    <location>
        <begin position="1"/>
        <end position="22"/>
    </location>
</feature>
<dbReference type="Gene3D" id="2.60.120.260">
    <property type="entry name" value="Galactose-binding domain-like"/>
    <property type="match status" value="1"/>
</dbReference>
<keyword evidence="2 5" id="KW-0645">Protease</keyword>
<evidence type="ECO:0000313" key="9">
    <source>
        <dbReference type="EMBL" id="GAA4434291.1"/>
    </source>
</evidence>
<evidence type="ECO:0000256" key="1">
    <source>
        <dbReference type="ARBA" id="ARBA00011073"/>
    </source>
</evidence>
<dbReference type="EMBL" id="BAABEY010000011">
    <property type="protein sequence ID" value="GAA4434291.1"/>
    <property type="molecule type" value="Genomic_DNA"/>
</dbReference>
<feature type="chain" id="PRO_5046498407" description="Secreted protein (Por secretion system target)" evidence="6">
    <location>
        <begin position="23"/>
        <end position="1814"/>
    </location>
</feature>
<dbReference type="InterPro" id="IPR026444">
    <property type="entry name" value="Secre_tail"/>
</dbReference>
<dbReference type="PANTHER" id="PTHR43399">
    <property type="entry name" value="SUBTILISIN-RELATED"/>
    <property type="match status" value="1"/>
</dbReference>
<dbReference type="InterPro" id="IPR036116">
    <property type="entry name" value="FN3_sf"/>
</dbReference>
<dbReference type="PANTHER" id="PTHR43399:SF4">
    <property type="entry name" value="CELL WALL-ASSOCIATED PROTEASE"/>
    <property type="match status" value="1"/>
</dbReference>
<comment type="similarity">
    <text evidence="1 5">Belongs to the peptidase S8 family.</text>
</comment>
<dbReference type="Pfam" id="PF00082">
    <property type="entry name" value="Peptidase_S8"/>
    <property type="match status" value="1"/>
</dbReference>
<comment type="caution">
    <text evidence="9">The sequence shown here is derived from an EMBL/GenBank/DDBJ whole genome shotgun (WGS) entry which is preliminary data.</text>
</comment>
<accession>A0ABP8LTT0</accession>
<feature type="domain" description="Secretion system C-terminal sorting" evidence="8">
    <location>
        <begin position="1738"/>
        <end position="1811"/>
    </location>
</feature>
<protein>
    <recommendedName>
        <fullName evidence="11">Secreted protein (Por secretion system target)</fullName>
    </recommendedName>
</protein>
<keyword evidence="3 5" id="KW-0378">Hydrolase</keyword>
<dbReference type="InterPro" id="IPR000209">
    <property type="entry name" value="Peptidase_S8/S53_dom"/>
</dbReference>
<proteinExistence type="inferred from homology"/>
<reference evidence="10" key="1">
    <citation type="journal article" date="2019" name="Int. J. Syst. Evol. Microbiol.">
        <title>The Global Catalogue of Microorganisms (GCM) 10K type strain sequencing project: providing services to taxonomists for standard genome sequencing and annotation.</title>
        <authorList>
            <consortium name="The Broad Institute Genomics Platform"/>
            <consortium name="The Broad Institute Genome Sequencing Center for Infectious Disease"/>
            <person name="Wu L."/>
            <person name="Ma J."/>
        </authorList>
    </citation>
    <scope>NUCLEOTIDE SEQUENCE [LARGE SCALE GENOMIC DNA]</scope>
    <source>
        <strain evidence="10">JCM 31920</strain>
    </source>
</reference>
<dbReference type="PROSITE" id="PS00138">
    <property type="entry name" value="SUBTILASE_SER"/>
    <property type="match status" value="1"/>
</dbReference>
<dbReference type="SUPFAM" id="SSF49265">
    <property type="entry name" value="Fibronectin type III"/>
    <property type="match status" value="1"/>
</dbReference>
<keyword evidence="4 5" id="KW-0720">Serine protease</keyword>
<dbReference type="Gene3D" id="2.60.120.380">
    <property type="match status" value="1"/>
</dbReference>
<feature type="active site" description="Charge relay system" evidence="5">
    <location>
        <position position="458"/>
    </location>
</feature>
<dbReference type="Pfam" id="PF18962">
    <property type="entry name" value="Por_Secre_tail"/>
    <property type="match status" value="1"/>
</dbReference>
<dbReference type="NCBIfam" id="TIGR04183">
    <property type="entry name" value="Por_Secre_tail"/>
    <property type="match status" value="1"/>
</dbReference>
<keyword evidence="10" id="KW-1185">Reference proteome</keyword>
<sequence length="1814" mass="198279">MFSAFFRICTLCLISLPTLILAQENGDDRIYLKSGTRSFEKINWKNARLEARQALSVLDSSKKGKPILALIRLNQFPDEATRLRLKKAGISLEGYVPNRAWVAVINGPLDPEELDGIGVRGLLAFTAPMKADTSLLSGQRPESSGETAELWVRFPSFYAADSVEKWLQNEHAATIVSRKLLHARILAIRIARQKIRTLAESQYLEYLQEAPGPDRHENSKSNVQARSNMLHSAFGPYADGLMGRNVVVGVGDDTDPLQHVDFSNRLINRFDKTGGGGHGLHTMGTVGGAGIKQEIYRGFAPKSLLVSQYYSNILVYSPAFYHDFGMRLTNNSYGQNVNGDEDFRQYDLYAAYLDQMGLDLPDLLHVFAAGNSGDTDYPDNPYRLAVSGEKGFGTVLKSYQTAKNVLTVGNIDSLFTRRINSSRGPVQDGRLKPEIVAEGTAIRSAGLNNAYNGRTGTSMSAPAVTGGAALLTEQYQRLFPGATAAPSALMKALLCNGATDLGTAGPDYSFGYGVLNLLRSSDMLAKGRYISGNITQNGSQSQNINIPANTAALKVMLCWNDPPAHPAAAAALVNDLDLTVNHAGNTVLPYVNNPAPASVKDAATRNTDRLNNIEQVVIDNPPAGTAQFTVKGFNIPTGTQGYFVVYDLIPAGTTLTAPAGGQKYRPGDKMLVSWESYGPATGFHLEYFDGSAWVRFAASLPSGSRQYFWTIPANFPLAVTRIRIIRLSDNQMSTSPDFTIMQMPVVSLAPETAQCEGMITISWPTIPNATGYELMRLQGDEMKVVATVPSSRLDYSFTGLSKDSVYWVAVRPLASLLPGLRSIAVSRQPATGQCGSALSDGDLALTHLVSPAGSGRLFTGTALTAATPVSIGVKNLDNTAIAATPATIAYRINQGSWVTENITVPALGVGSETTIAFAVPANLSAPGTYQFEVTLTAAGDQISSNNRIITSVSQFTNPKVQLAVSPSAAEYLENFAATPIQSFQYRQTGLPGIDRYDFLSTRPGGRIRTFVNTGIARSDNRALTLDAESFPHEETTNYLTGTYNLIDYQANNHEIRLDFWYLQHHQTTGTGNKVWVRGTDTAPWIEIFDLMANQGEPGEYKRSNSLELNDLLKANGQDFSSSTQIRWGQTGSYQAASREDLNGYTFDDIRLSIAENDIALKNIVSPRVSNCALGAQEPVTIRIYNSMSYPVTNIQVSYQIDNGPVITETIAAIGGGIEQDFTFSTLANLAVFKTYTLKCRVTKSGDNVDFNNEITRTLTNSPLITAFPYLQNFEAGNGFWFTDGNLSSWEYGTPSSTRIHTAASGDKAWKTSLSGNYNENEHSYLYSPCFQIGGLAQPTLSMMLALDLEDCLDVTRCDGAWVEYSFDGISWLRLGSKNEGTNWYNRAYPGQDMWSQEKYTRWHAATIPLPVPPAGQQSIRLRFVMSADPFENKEGIAIDDIHIYDNTRPIHGTGNSQEITQTIASGADAWTHFSDNGALLASFNPNGSLAPGTVKARVYVNTAGVRNAENTYYHDRNFVIQPTQTTYNPKARVRLFFTDTEMETMLAAAGCTGCLNANGVTDLGITKFSSGMLSRENGDLADNSGGVWQFIKPQDIARVPYDKGYYFEFLTGSFSEFWLSPAALFDENALPVRLSAFTAVLSEKYQALLTWTAADAVNFSHFEIQRAVGNEALKNGLFETLATLSPHQLPAGNYRYQDNLADNRGAVYYRLKMVNLDGSFEFSEVRSIVLSDEALFSVFPNPSADGIFFLNHQVNGPLSYSVADMQGRKIESGNFTGNGFRRKRLINLTAVPAGIYLIEVTYKGNKEAFKVIKK</sequence>
<evidence type="ECO:0000313" key="10">
    <source>
        <dbReference type="Proteomes" id="UP001501508"/>
    </source>
</evidence>
<dbReference type="InterPro" id="IPR036852">
    <property type="entry name" value="Peptidase_S8/S53_dom_sf"/>
</dbReference>
<gene>
    <name evidence="9" type="ORF">GCM10023091_08980</name>
</gene>
<name>A0ABP8LTT0_9BACT</name>
<feature type="active site" description="Charge relay system" evidence="5">
    <location>
        <position position="278"/>
    </location>
</feature>
<dbReference type="PROSITE" id="PS51892">
    <property type="entry name" value="SUBTILASE"/>
    <property type="match status" value="1"/>
</dbReference>
<evidence type="ECO:0000256" key="4">
    <source>
        <dbReference type="ARBA" id="ARBA00022825"/>
    </source>
</evidence>
<keyword evidence="6" id="KW-0732">Signal</keyword>
<dbReference type="Proteomes" id="UP001501508">
    <property type="component" value="Unassembled WGS sequence"/>
</dbReference>
<evidence type="ECO:0000259" key="8">
    <source>
        <dbReference type="Pfam" id="PF18962"/>
    </source>
</evidence>
<evidence type="ECO:0000256" key="6">
    <source>
        <dbReference type="SAM" id="SignalP"/>
    </source>
</evidence>
<evidence type="ECO:0000256" key="3">
    <source>
        <dbReference type="ARBA" id="ARBA00022801"/>
    </source>
</evidence>
<dbReference type="InterPro" id="IPR008979">
    <property type="entry name" value="Galactose-bd-like_sf"/>
</dbReference>
<evidence type="ECO:0008006" key="11">
    <source>
        <dbReference type="Google" id="ProtNLM"/>
    </source>
</evidence>
<dbReference type="SUPFAM" id="SSF52743">
    <property type="entry name" value="Subtilisin-like"/>
    <property type="match status" value="1"/>
</dbReference>
<dbReference type="Gene3D" id="3.40.50.200">
    <property type="entry name" value="Peptidase S8/S53 domain"/>
    <property type="match status" value="1"/>
</dbReference>
<organism evidence="9 10">
    <name type="scientific">Ravibacter arvi</name>
    <dbReference type="NCBI Taxonomy" id="2051041"/>
    <lineage>
        <taxon>Bacteria</taxon>
        <taxon>Pseudomonadati</taxon>
        <taxon>Bacteroidota</taxon>
        <taxon>Cytophagia</taxon>
        <taxon>Cytophagales</taxon>
        <taxon>Spirosomataceae</taxon>
        <taxon>Ravibacter</taxon>
    </lineage>
</organism>
<dbReference type="RefSeq" id="WP_345026873.1">
    <property type="nucleotide sequence ID" value="NZ_BAABEY010000011.1"/>
</dbReference>
<dbReference type="PRINTS" id="PR00723">
    <property type="entry name" value="SUBTILISIN"/>
</dbReference>
<dbReference type="InterPro" id="IPR015500">
    <property type="entry name" value="Peptidase_S8_subtilisin-rel"/>
</dbReference>
<dbReference type="InterPro" id="IPR023828">
    <property type="entry name" value="Peptidase_S8_Ser-AS"/>
</dbReference>
<dbReference type="SUPFAM" id="SSF49785">
    <property type="entry name" value="Galactose-binding domain-like"/>
    <property type="match status" value="1"/>
</dbReference>
<evidence type="ECO:0000259" key="7">
    <source>
        <dbReference type="Pfam" id="PF00082"/>
    </source>
</evidence>
<evidence type="ECO:0000256" key="2">
    <source>
        <dbReference type="ARBA" id="ARBA00022670"/>
    </source>
</evidence>